<protein>
    <submittedName>
        <fullName evidence="1">Uncharacterized protein</fullName>
    </submittedName>
</protein>
<proteinExistence type="predicted"/>
<gene>
    <name evidence="1" type="ORF">NCTC10684_04140</name>
</gene>
<name>A0A380WPU5_AMIAI</name>
<reference evidence="1 2" key="1">
    <citation type="submission" date="2018-06" db="EMBL/GenBank/DDBJ databases">
        <authorList>
            <consortium name="Pathogen Informatics"/>
            <person name="Doyle S."/>
        </authorList>
    </citation>
    <scope>NUCLEOTIDE SEQUENCE [LARGE SCALE GENOMIC DNA]</scope>
    <source>
        <strain evidence="1 2">NCTC10684</strain>
    </source>
</reference>
<dbReference type="AlphaFoldDB" id="A0A380WPU5"/>
<accession>A0A380WPU5</accession>
<evidence type="ECO:0000313" key="2">
    <source>
        <dbReference type="Proteomes" id="UP000254701"/>
    </source>
</evidence>
<sequence length="177" mass="20404">MRQGSSIARVLTSDDDIENQPTLGDLKMAGALLAKILHLDRKATTWFALRMLFPALREHHWETRFLLEWVVLEALFGPESAGETTYRLAQRIGLFIGDNADEKRHIFENVKEAYSYRSKVVHGRRLVKLSKEKSMELTKATEKTLRRAFIKILSEPELIGKFDGKGRDPYLDSLLFR</sequence>
<evidence type="ECO:0000313" key="1">
    <source>
        <dbReference type="EMBL" id="SUU90880.1"/>
    </source>
</evidence>
<organism evidence="1 2">
    <name type="scientific">Aminobacter aminovorans</name>
    <name type="common">Chelatobacter heintzii</name>
    <dbReference type="NCBI Taxonomy" id="83263"/>
    <lineage>
        <taxon>Bacteria</taxon>
        <taxon>Pseudomonadati</taxon>
        <taxon>Pseudomonadota</taxon>
        <taxon>Alphaproteobacteria</taxon>
        <taxon>Hyphomicrobiales</taxon>
        <taxon>Phyllobacteriaceae</taxon>
        <taxon>Aminobacter</taxon>
    </lineage>
</organism>
<dbReference type="EMBL" id="UFSM01000001">
    <property type="protein sequence ID" value="SUU90880.1"/>
    <property type="molecule type" value="Genomic_DNA"/>
</dbReference>
<dbReference type="Proteomes" id="UP000254701">
    <property type="component" value="Unassembled WGS sequence"/>
</dbReference>